<protein>
    <submittedName>
        <fullName evidence="10">Minichromosome loss protein 1</fullName>
    </submittedName>
</protein>
<dbReference type="SUPFAM" id="SSF63829">
    <property type="entry name" value="Calcium-dependent phosphotriesterase"/>
    <property type="match status" value="1"/>
</dbReference>
<name>A0A0N1H351_9EURO</name>
<dbReference type="SUPFAM" id="SSF50978">
    <property type="entry name" value="WD40 repeat-like"/>
    <property type="match status" value="1"/>
</dbReference>
<dbReference type="GO" id="GO:0006261">
    <property type="term" value="P:DNA-templated DNA replication"/>
    <property type="evidence" value="ECO:0007669"/>
    <property type="project" value="TreeGrafter"/>
</dbReference>
<dbReference type="InterPro" id="IPR036322">
    <property type="entry name" value="WD40_repeat_dom_sf"/>
</dbReference>
<dbReference type="InterPro" id="IPR048591">
    <property type="entry name" value="WDHD1/CFT4_hel"/>
</dbReference>
<dbReference type="InterPro" id="IPR015943">
    <property type="entry name" value="WD40/YVTN_repeat-like_dom_sf"/>
</dbReference>
<organism evidence="10 11">
    <name type="scientific">Cyphellophora attinorum</name>
    <dbReference type="NCBI Taxonomy" id="1664694"/>
    <lineage>
        <taxon>Eukaryota</taxon>
        <taxon>Fungi</taxon>
        <taxon>Dikarya</taxon>
        <taxon>Ascomycota</taxon>
        <taxon>Pezizomycotina</taxon>
        <taxon>Eurotiomycetes</taxon>
        <taxon>Chaetothyriomycetidae</taxon>
        <taxon>Chaetothyriales</taxon>
        <taxon>Cyphellophoraceae</taxon>
        <taxon>Cyphellophora</taxon>
    </lineage>
</organism>
<feature type="domain" description="WDHD1/CFT4 helical bundle" evidence="8">
    <location>
        <begin position="741"/>
        <end position="846"/>
    </location>
</feature>
<dbReference type="Pfam" id="PF20946">
    <property type="entry name" value="Ctf4_C"/>
    <property type="match status" value="1"/>
</dbReference>
<sequence>MPERPQFPPRPAQPPGPTVLNYSPDGSRLNVAGCGNFARSYRTNHNGEPDMIVDTHEDTLAIASGDDFVLLGCEDGTVTEYKVPSGDLERMVVRFTLPVRALALLKNDEWAAAASDEVEVKLINRLNTEQTITLNEHPKPIKHLSVSPDGKYLAASCTNGVIYLYDVSSLPERPTLFKSVDGVARQLETTDDASSEAVWHPDGRAFACATSSREIQVVSVSDGAFQRTFKGAHAGDVTALAWSSNGALLASAATDDYLVIWDTKSQSLLRKHNYEKILQLAFHPGTENILNWTNSWGECSIQPNFFQDAHLSLLKGPKVRAPFFHDPLDDKPVTNGVNGHAHKRRAATPDSLDELLGEDPADTGADLDDWIEDDDNAGYTNGVNGNGKRTNGHAHLDFPPTKRTHYSSFAPEVHPPFQPSQTPWRGNRRYLTLNLLGFVWSVDHDTHRTVTVEFFDREEYRDLHFTDYFGYDKACLTEHGSLYASAAKDGNGGIIFYRPHETWVTRSDGGNGSRLQLPNGEEATSIALGKRYIVATTNFGYVRVWTLFGTPVRVWRIKNGPAVTCAAWGDFVLTVGNGPVGSDGRSKLVYSIEDLRNDETLQCEDFVALSDSEDADEWGLQSLFWSDEGDPCIYDKAGVLLTLLHWRTPNQAKWTPLLDTNRLERLRDGRKEERYWPVAVAGERFHCVILKGGETSPYFPRPLLTEFEFEIPVGRIVEDESGAMDEDGEPTSESNAKAGARLEESFVRHTLLLEMLRDSVDAQGEHASYTLKTELARREIEVDKVLLQLLAVECREGEDRGMKALEVVKLMRDRTGRMLEAAGKVAQRWGFGVLEEKVREVAEKRVGGVEEL</sequence>
<evidence type="ECO:0000313" key="11">
    <source>
        <dbReference type="Proteomes" id="UP000038010"/>
    </source>
</evidence>
<evidence type="ECO:0000313" key="10">
    <source>
        <dbReference type="EMBL" id="KPI35882.1"/>
    </source>
</evidence>
<evidence type="ECO:0000259" key="9">
    <source>
        <dbReference type="Pfam" id="PF24817"/>
    </source>
</evidence>
<reference evidence="10 11" key="1">
    <citation type="submission" date="2015-06" db="EMBL/GenBank/DDBJ databases">
        <title>Draft genome of the ant-associated black yeast Phialophora attae CBS 131958.</title>
        <authorList>
            <person name="Moreno L.F."/>
            <person name="Stielow B.J."/>
            <person name="de Hoog S."/>
            <person name="Vicente V.A."/>
            <person name="Weiss V.A."/>
            <person name="de Vries M."/>
            <person name="Cruz L.M."/>
            <person name="Souza E.M."/>
        </authorList>
    </citation>
    <scope>NUCLEOTIDE SEQUENCE [LARGE SCALE GENOMIC DNA]</scope>
    <source>
        <strain evidence="10 11">CBS 131958</strain>
    </source>
</reference>
<dbReference type="Proteomes" id="UP000038010">
    <property type="component" value="Unassembled WGS sequence"/>
</dbReference>
<dbReference type="VEuPathDB" id="FungiDB:AB675_10435"/>
<feature type="repeat" description="WD" evidence="5">
    <location>
        <begin position="134"/>
        <end position="169"/>
    </location>
</feature>
<comment type="subcellular location">
    <subcellularLocation>
        <location evidence="1">Nucleus</location>
    </subcellularLocation>
</comment>
<dbReference type="InterPro" id="IPR057646">
    <property type="entry name" value="WD40_WDHD1_1st"/>
</dbReference>
<feature type="domain" description="WDHD1/CFT4 second beta-propeller" evidence="7">
    <location>
        <begin position="416"/>
        <end position="713"/>
    </location>
</feature>
<dbReference type="STRING" id="1664694.A0A0N1H351"/>
<evidence type="ECO:0000259" key="7">
    <source>
        <dbReference type="Pfam" id="PF12341"/>
    </source>
</evidence>
<dbReference type="EMBL" id="LFJN01000035">
    <property type="protein sequence ID" value="KPI35882.1"/>
    <property type="molecule type" value="Genomic_DNA"/>
</dbReference>
<dbReference type="InterPro" id="IPR022100">
    <property type="entry name" value="WDHD1/CFT4_beta-prop_2nd"/>
</dbReference>
<dbReference type="RefSeq" id="XP_017995845.1">
    <property type="nucleotide sequence ID" value="XM_018139207.1"/>
</dbReference>
<evidence type="ECO:0000256" key="5">
    <source>
        <dbReference type="PROSITE-ProRule" id="PRU00221"/>
    </source>
</evidence>
<dbReference type="OrthoDB" id="427368at2759"/>
<dbReference type="PROSITE" id="PS50294">
    <property type="entry name" value="WD_REPEATS_REGION"/>
    <property type="match status" value="1"/>
</dbReference>
<comment type="caution">
    <text evidence="10">The sequence shown here is derived from an EMBL/GenBank/DDBJ whole genome shotgun (WGS) entry which is preliminary data.</text>
</comment>
<dbReference type="PANTHER" id="PTHR19932:SF10">
    <property type="entry name" value="WD REPEAT AND HMG-BOX DNA-BINDING PROTEIN 1"/>
    <property type="match status" value="1"/>
</dbReference>
<proteinExistence type="predicted"/>
<dbReference type="Gene3D" id="2.130.10.10">
    <property type="entry name" value="YVTN repeat-like/Quinoprotein amine dehydrogenase"/>
    <property type="match status" value="2"/>
</dbReference>
<evidence type="ECO:0000256" key="2">
    <source>
        <dbReference type="ARBA" id="ARBA00022574"/>
    </source>
</evidence>
<keyword evidence="4" id="KW-0539">Nucleus</keyword>
<dbReference type="PANTHER" id="PTHR19932">
    <property type="entry name" value="WD REPEAT AND HMG-BOX DNA BINDING PROTEIN"/>
    <property type="match status" value="1"/>
</dbReference>
<dbReference type="Pfam" id="PF24817">
    <property type="entry name" value="WD40_WDHD1_1st"/>
    <property type="match status" value="1"/>
</dbReference>
<keyword evidence="3" id="KW-0677">Repeat</keyword>
<gene>
    <name evidence="10" type="ORF">AB675_10435</name>
</gene>
<dbReference type="GeneID" id="28731087"/>
<keyword evidence="2 5" id="KW-0853">WD repeat</keyword>
<dbReference type="GO" id="GO:0000278">
    <property type="term" value="P:mitotic cell cycle"/>
    <property type="evidence" value="ECO:0007669"/>
    <property type="project" value="TreeGrafter"/>
</dbReference>
<evidence type="ECO:0000256" key="6">
    <source>
        <dbReference type="SAM" id="MobiDB-lite"/>
    </source>
</evidence>
<accession>A0A0N1H351</accession>
<evidence type="ECO:0000256" key="1">
    <source>
        <dbReference type="ARBA" id="ARBA00004123"/>
    </source>
</evidence>
<dbReference type="GO" id="GO:0003682">
    <property type="term" value="F:chromatin binding"/>
    <property type="evidence" value="ECO:0007669"/>
    <property type="project" value="TreeGrafter"/>
</dbReference>
<evidence type="ECO:0000256" key="3">
    <source>
        <dbReference type="ARBA" id="ARBA00022737"/>
    </source>
</evidence>
<feature type="domain" description="WDHD1 first WD40" evidence="9">
    <location>
        <begin position="14"/>
        <end position="299"/>
    </location>
</feature>
<feature type="repeat" description="WD" evidence="5">
    <location>
        <begin position="230"/>
        <end position="271"/>
    </location>
</feature>
<dbReference type="PROSITE" id="PS00678">
    <property type="entry name" value="WD_REPEATS_1"/>
    <property type="match status" value="1"/>
</dbReference>
<dbReference type="PROSITE" id="PS50082">
    <property type="entry name" value="WD_REPEATS_2"/>
    <property type="match status" value="2"/>
</dbReference>
<dbReference type="GO" id="GO:0006281">
    <property type="term" value="P:DNA repair"/>
    <property type="evidence" value="ECO:0007669"/>
    <property type="project" value="TreeGrafter"/>
</dbReference>
<keyword evidence="11" id="KW-1185">Reference proteome</keyword>
<evidence type="ECO:0000259" key="8">
    <source>
        <dbReference type="Pfam" id="PF20946"/>
    </source>
</evidence>
<dbReference type="Pfam" id="PF12341">
    <property type="entry name" value="Mcl1_mid"/>
    <property type="match status" value="1"/>
</dbReference>
<feature type="region of interest" description="Disordered" evidence="6">
    <location>
        <begin position="335"/>
        <end position="355"/>
    </location>
</feature>
<evidence type="ECO:0000256" key="4">
    <source>
        <dbReference type="ARBA" id="ARBA00023242"/>
    </source>
</evidence>
<dbReference type="InterPro" id="IPR001680">
    <property type="entry name" value="WD40_rpt"/>
</dbReference>
<dbReference type="InterPro" id="IPR019775">
    <property type="entry name" value="WD40_repeat_CS"/>
</dbReference>
<dbReference type="SMART" id="SM00320">
    <property type="entry name" value="WD40"/>
    <property type="match status" value="5"/>
</dbReference>
<dbReference type="AlphaFoldDB" id="A0A0N1H351"/>
<dbReference type="GO" id="GO:0043596">
    <property type="term" value="C:nuclear replication fork"/>
    <property type="evidence" value="ECO:0007669"/>
    <property type="project" value="TreeGrafter"/>
</dbReference>